<sequence length="253" mass="27921">MKLHNWGNEMVQHYFPLPSTTFTSTLYLPHLPHQLLLHHLPFNPPLPSPTFPFTRPSSNFPSPTSPFTHLTLHPPLLQRPFTHLPLHPSSSPPTPPPVSLHPLPPKPTFLSTNSTSTNSFSTNSSVIGHKSRATPRVVGNWNPTPEARRYTSVPPLHPTPGSDPEKLAISRLCCFGGLWPILLLVGRVGRYMSPPYSTKGDNKQTTGDNKQTTGDNKQTTGDNKQTKGDNKQTTGDNKQTGVGNKQTTEINRQ</sequence>
<dbReference type="EMBL" id="JAWQEG010004424">
    <property type="protein sequence ID" value="KAK3861710.1"/>
    <property type="molecule type" value="Genomic_DNA"/>
</dbReference>
<feature type="compositionally biased region" description="Low complexity" evidence="1">
    <location>
        <begin position="108"/>
        <end position="125"/>
    </location>
</feature>
<protein>
    <submittedName>
        <fullName evidence="2">Uncharacterized protein</fullName>
    </submittedName>
</protein>
<reference evidence="2" key="1">
    <citation type="submission" date="2023-10" db="EMBL/GenBank/DDBJ databases">
        <title>Genome assemblies of two species of porcelain crab, Petrolisthes cinctipes and Petrolisthes manimaculis (Anomura: Porcellanidae).</title>
        <authorList>
            <person name="Angst P."/>
        </authorList>
    </citation>
    <scope>NUCLEOTIDE SEQUENCE</scope>
    <source>
        <strain evidence="2">PB745_01</strain>
        <tissue evidence="2">Gill</tissue>
    </source>
</reference>
<evidence type="ECO:0000313" key="2">
    <source>
        <dbReference type="EMBL" id="KAK3861710.1"/>
    </source>
</evidence>
<gene>
    <name evidence="2" type="ORF">Pcinc_032353</name>
</gene>
<accession>A0AAE1EUS0</accession>
<dbReference type="Proteomes" id="UP001286313">
    <property type="component" value="Unassembled WGS sequence"/>
</dbReference>
<feature type="compositionally biased region" description="Polar residues" evidence="1">
    <location>
        <begin position="203"/>
        <end position="223"/>
    </location>
</feature>
<feature type="region of interest" description="Disordered" evidence="1">
    <location>
        <begin position="81"/>
        <end position="162"/>
    </location>
</feature>
<feature type="region of interest" description="Disordered" evidence="1">
    <location>
        <begin position="193"/>
        <end position="253"/>
    </location>
</feature>
<proteinExistence type="predicted"/>
<dbReference type="AlphaFoldDB" id="A0AAE1EUS0"/>
<keyword evidence="3" id="KW-1185">Reference proteome</keyword>
<evidence type="ECO:0000313" key="3">
    <source>
        <dbReference type="Proteomes" id="UP001286313"/>
    </source>
</evidence>
<name>A0AAE1EUS0_PETCI</name>
<comment type="caution">
    <text evidence="2">The sequence shown here is derived from an EMBL/GenBank/DDBJ whole genome shotgun (WGS) entry which is preliminary data.</text>
</comment>
<feature type="compositionally biased region" description="Pro residues" evidence="1">
    <location>
        <begin position="90"/>
        <end position="107"/>
    </location>
</feature>
<evidence type="ECO:0000256" key="1">
    <source>
        <dbReference type="SAM" id="MobiDB-lite"/>
    </source>
</evidence>
<organism evidence="2 3">
    <name type="scientific">Petrolisthes cinctipes</name>
    <name type="common">Flat porcelain crab</name>
    <dbReference type="NCBI Taxonomy" id="88211"/>
    <lineage>
        <taxon>Eukaryota</taxon>
        <taxon>Metazoa</taxon>
        <taxon>Ecdysozoa</taxon>
        <taxon>Arthropoda</taxon>
        <taxon>Crustacea</taxon>
        <taxon>Multicrustacea</taxon>
        <taxon>Malacostraca</taxon>
        <taxon>Eumalacostraca</taxon>
        <taxon>Eucarida</taxon>
        <taxon>Decapoda</taxon>
        <taxon>Pleocyemata</taxon>
        <taxon>Anomura</taxon>
        <taxon>Galatheoidea</taxon>
        <taxon>Porcellanidae</taxon>
        <taxon>Petrolisthes</taxon>
    </lineage>
</organism>
<feature type="compositionally biased region" description="Polar residues" evidence="1">
    <location>
        <begin position="231"/>
        <end position="253"/>
    </location>
</feature>